<evidence type="ECO:0000313" key="1">
    <source>
        <dbReference type="EMBL" id="OIQ70784.1"/>
    </source>
</evidence>
<organism evidence="1">
    <name type="scientific">mine drainage metagenome</name>
    <dbReference type="NCBI Taxonomy" id="410659"/>
    <lineage>
        <taxon>unclassified sequences</taxon>
        <taxon>metagenomes</taxon>
        <taxon>ecological metagenomes</taxon>
    </lineage>
</organism>
<comment type="caution">
    <text evidence="1">The sequence shown here is derived from an EMBL/GenBank/DDBJ whole genome shotgun (WGS) entry which is preliminary data.</text>
</comment>
<gene>
    <name evidence="1" type="ORF">GALL_476030</name>
</gene>
<dbReference type="AlphaFoldDB" id="A0A1J5PJ08"/>
<dbReference type="EMBL" id="MLJW01004030">
    <property type="protein sequence ID" value="OIQ70784.1"/>
    <property type="molecule type" value="Genomic_DNA"/>
</dbReference>
<reference evidence="1" key="1">
    <citation type="submission" date="2016-10" db="EMBL/GenBank/DDBJ databases">
        <title>Sequence of Gallionella enrichment culture.</title>
        <authorList>
            <person name="Poehlein A."/>
            <person name="Muehling M."/>
            <person name="Daniel R."/>
        </authorList>
    </citation>
    <scope>NUCLEOTIDE SEQUENCE</scope>
</reference>
<sequence length="211" mass="23211">MQPEFLPEFTELRPLLLQADRCLHPGGAHILHRQFELAEVEIGGAQHLQPLQIVFLEGHEGHGMDREQGVGLVVFVQAQRRGKDPGVDLSVGSPFLRDVYRLPCFQCEIDQRMSGVERREVLPQRGCQSPAQSLGALLAHEDARLDEPAGLAEQLQEGARIRHGSRRGQASRRVGNWLHLPVALEGEGAAQVEQGVAQGHGPVGEFLLQRG</sequence>
<protein>
    <submittedName>
        <fullName evidence="1">Uncharacterized protein</fullName>
    </submittedName>
</protein>
<accession>A0A1J5PJ08</accession>
<proteinExistence type="predicted"/>
<name>A0A1J5PJ08_9ZZZZ</name>